<evidence type="ECO:0000313" key="2">
    <source>
        <dbReference type="Proteomes" id="UP001191082"/>
    </source>
</evidence>
<dbReference type="SUPFAM" id="SSF47413">
    <property type="entry name" value="lambda repressor-like DNA-binding domains"/>
    <property type="match status" value="1"/>
</dbReference>
<organism evidence="1 2">
    <name type="scientific">Arenibacterium halophilum</name>
    <dbReference type="NCBI Taxonomy" id="2583821"/>
    <lineage>
        <taxon>Bacteria</taxon>
        <taxon>Pseudomonadati</taxon>
        <taxon>Pseudomonadota</taxon>
        <taxon>Alphaproteobacteria</taxon>
        <taxon>Rhodobacterales</taxon>
        <taxon>Paracoccaceae</taxon>
        <taxon>Arenibacterium</taxon>
    </lineage>
</organism>
<dbReference type="InterPro" id="IPR010982">
    <property type="entry name" value="Lambda_DNA-bd_dom_sf"/>
</dbReference>
<evidence type="ECO:0008006" key="3">
    <source>
        <dbReference type="Google" id="ProtNLM"/>
    </source>
</evidence>
<dbReference type="RefSeq" id="WP_138865911.1">
    <property type="nucleotide sequence ID" value="NZ_VCPC01000008.1"/>
</dbReference>
<gene>
    <name evidence="1" type="ORF">FGK64_21435</name>
</gene>
<reference evidence="1 2" key="1">
    <citation type="submission" date="2019-05" db="EMBL/GenBank/DDBJ databases">
        <title>Marivita sp. nov. isolated from sea sediment.</title>
        <authorList>
            <person name="Kim W."/>
        </authorList>
    </citation>
    <scope>NUCLEOTIDE SEQUENCE [LARGE SCALE GENOMIC DNA]</scope>
    <source>
        <strain evidence="1 2">CAU 1492</strain>
    </source>
</reference>
<dbReference type="EMBL" id="VCPC01000008">
    <property type="protein sequence ID" value="TMV07434.1"/>
    <property type="molecule type" value="Genomic_DNA"/>
</dbReference>
<name>A0ABY2WY37_9RHOB</name>
<comment type="caution">
    <text evidence="1">The sequence shown here is derived from an EMBL/GenBank/DDBJ whole genome shotgun (WGS) entry which is preliminary data.</text>
</comment>
<proteinExistence type="predicted"/>
<protein>
    <recommendedName>
        <fullName evidence="3">HTH cro/C1-type domain-containing protein</fullName>
    </recommendedName>
</protein>
<evidence type="ECO:0000313" key="1">
    <source>
        <dbReference type="EMBL" id="TMV07434.1"/>
    </source>
</evidence>
<dbReference type="Proteomes" id="UP001191082">
    <property type="component" value="Unassembled WGS sequence"/>
</dbReference>
<sequence length="133" mass="14668">MPSDNFNTMLNDAIQRSGLSDGAIAEKAGFKASNVVKLIRQDVLKLPHEKLFPLIRVLDVDEPIFISRYVSEYANGEFTIRVDPDNPEEPEVAFALRMVLYLAALKGGNLSPEIKSALGGVLDLVRTAVRAQR</sequence>
<keyword evidence="2" id="KW-1185">Reference proteome</keyword>
<accession>A0ABY2WY37</accession>